<accession>A0ABV6CA85</accession>
<evidence type="ECO:0000313" key="2">
    <source>
        <dbReference type="Proteomes" id="UP001589758"/>
    </source>
</evidence>
<dbReference type="Proteomes" id="UP001589758">
    <property type="component" value="Unassembled WGS sequence"/>
</dbReference>
<keyword evidence="2" id="KW-1185">Reference proteome</keyword>
<proteinExistence type="predicted"/>
<evidence type="ECO:0000313" key="1">
    <source>
        <dbReference type="EMBL" id="MFC0179883.1"/>
    </source>
</evidence>
<dbReference type="EMBL" id="JBHLXE010000084">
    <property type="protein sequence ID" value="MFC0179883.1"/>
    <property type="molecule type" value="Genomic_DNA"/>
</dbReference>
<gene>
    <name evidence="1" type="ORF">ACFFIT_07250</name>
</gene>
<comment type="caution">
    <text evidence="1">The sequence shown here is derived from an EMBL/GenBank/DDBJ whole genome shotgun (WGS) entry which is preliminary data.</text>
</comment>
<name>A0ABV6CA85_9GAMM</name>
<dbReference type="RefSeq" id="WP_385876991.1">
    <property type="nucleotide sequence ID" value="NZ_JBHLXE010000084.1"/>
</dbReference>
<sequence length="63" mass="7043">MSVLLVDKSLNFNKISIKKTAVKVVDSKYINDVVNDIKQKESDKSVQEESIHNDIPQAKVTIG</sequence>
<reference evidence="1 2" key="1">
    <citation type="submission" date="2024-09" db="EMBL/GenBank/DDBJ databases">
        <authorList>
            <person name="Sun Q."/>
            <person name="Mori K."/>
        </authorList>
    </citation>
    <scope>NUCLEOTIDE SEQUENCE [LARGE SCALE GENOMIC DNA]</scope>
    <source>
        <strain evidence="1 2">CCM 8545</strain>
    </source>
</reference>
<protein>
    <submittedName>
        <fullName evidence="1">Uncharacterized protein</fullName>
    </submittedName>
</protein>
<organism evidence="1 2">
    <name type="scientific">Thorsellia kenyensis</name>
    <dbReference type="NCBI Taxonomy" id="1549888"/>
    <lineage>
        <taxon>Bacteria</taxon>
        <taxon>Pseudomonadati</taxon>
        <taxon>Pseudomonadota</taxon>
        <taxon>Gammaproteobacteria</taxon>
        <taxon>Enterobacterales</taxon>
        <taxon>Thorselliaceae</taxon>
        <taxon>Thorsellia</taxon>
    </lineage>
</organism>